<reference evidence="3" key="1">
    <citation type="submission" date="2016-04" db="EMBL/GenBank/DDBJ databases">
        <title>Cephalotus genome sequencing.</title>
        <authorList>
            <person name="Fukushima K."/>
            <person name="Hasebe M."/>
            <person name="Fang X."/>
        </authorList>
    </citation>
    <scope>NUCLEOTIDE SEQUENCE [LARGE SCALE GENOMIC DNA]</scope>
    <source>
        <strain evidence="3">cv. St1</strain>
    </source>
</reference>
<keyword evidence="3" id="KW-1185">Reference proteome</keyword>
<evidence type="ECO:0000313" key="3">
    <source>
        <dbReference type="Proteomes" id="UP000187406"/>
    </source>
</evidence>
<sequence length="500" mass="55591">MNYPQVHGYGFHIRGGGDAMNQQLLLQFNSNQSRCLSLQYNYCNTNGRRSVLLPLSADTRHHHNYPTPLLSSSIIHAASGSAADYNEQLLDTDTSKKKKKKNKRRIAGVDQDELMDPTLLADPDSCFCEFKGVHIHHKIQDPDPQQITNPSMLQKLGFPMILLHGFGASVYSWTRAMKPLAQLLGSKVVAFDRPAFGLTSRPRVFPFDNSSSSLMNPYSMAFSVLATSHFIDLLSSEKAVLVGHSAGSLVAVNSYFESPERVAALILVAPAILVPRAVQNVVEGNQLGRNYENDEDRSKSYIPGKPFIQLSEFLSKFMKYVVQAIMRMVKGMGDMLNSLYNKMLSAILRSAFAVILVRVVIDKFGAAAVRNAWYDPKQVSEHVLQGYTKPLRATCWDRALLEFIAATLIDTESETKPPLAKRLNNILCPVLIVTGDRDRIVPSWNAERLSRTIPGSCLQVIKHCGHLPHEEKVEEFVSTVEQFLQSVLGNSEGQCLQAAT</sequence>
<dbReference type="GO" id="GO:0009941">
    <property type="term" value="C:chloroplast envelope"/>
    <property type="evidence" value="ECO:0007669"/>
    <property type="project" value="TreeGrafter"/>
</dbReference>
<proteinExistence type="predicted"/>
<dbReference type="OrthoDB" id="19657at2759"/>
<comment type="caution">
    <text evidence="2">The sequence shown here is derived from an EMBL/GenBank/DDBJ whole genome shotgun (WGS) entry which is preliminary data.</text>
</comment>
<dbReference type="AlphaFoldDB" id="A0A1Q3CZJ5"/>
<protein>
    <submittedName>
        <fullName evidence="2">Abhydrolase_6 domain-containing protein</fullName>
    </submittedName>
</protein>
<accession>A0A1Q3CZJ5</accession>
<dbReference type="GO" id="GO:0016787">
    <property type="term" value="F:hydrolase activity"/>
    <property type="evidence" value="ECO:0007669"/>
    <property type="project" value="UniProtKB-KW"/>
</dbReference>
<evidence type="ECO:0000313" key="2">
    <source>
        <dbReference type="EMBL" id="GAV85639.1"/>
    </source>
</evidence>
<dbReference type="STRING" id="3775.A0A1Q3CZJ5"/>
<dbReference type="PANTHER" id="PTHR43689">
    <property type="entry name" value="HYDROLASE"/>
    <property type="match status" value="1"/>
</dbReference>
<dbReference type="InParanoid" id="A0A1Q3CZJ5"/>
<dbReference type="Pfam" id="PF12697">
    <property type="entry name" value="Abhydrolase_6"/>
    <property type="match status" value="1"/>
</dbReference>
<evidence type="ECO:0000259" key="1">
    <source>
        <dbReference type="Pfam" id="PF12697"/>
    </source>
</evidence>
<dbReference type="InterPro" id="IPR000073">
    <property type="entry name" value="AB_hydrolase_1"/>
</dbReference>
<keyword evidence="2" id="KW-0378">Hydrolase</keyword>
<name>A0A1Q3CZJ5_CEPFO</name>
<dbReference type="Proteomes" id="UP000187406">
    <property type="component" value="Unassembled WGS sequence"/>
</dbReference>
<dbReference type="InterPro" id="IPR029058">
    <property type="entry name" value="AB_hydrolase_fold"/>
</dbReference>
<dbReference type="FunCoup" id="A0A1Q3CZJ5">
    <property type="interactions" value="330"/>
</dbReference>
<dbReference type="SUPFAM" id="SSF53474">
    <property type="entry name" value="alpha/beta-Hydrolases"/>
    <property type="match status" value="1"/>
</dbReference>
<dbReference type="Gene3D" id="3.40.50.1820">
    <property type="entry name" value="alpha/beta hydrolase"/>
    <property type="match status" value="1"/>
</dbReference>
<dbReference type="PANTHER" id="PTHR43689:SF1">
    <property type="entry name" value="ALPHA_BETA-HYDROLASES SUPERFAMILY PROTEIN"/>
    <property type="match status" value="1"/>
</dbReference>
<feature type="domain" description="AB hydrolase-1" evidence="1">
    <location>
        <begin position="161"/>
        <end position="477"/>
    </location>
</feature>
<dbReference type="EMBL" id="BDDD01003629">
    <property type="protein sequence ID" value="GAV85639.1"/>
    <property type="molecule type" value="Genomic_DNA"/>
</dbReference>
<gene>
    <name evidence="2" type="ORF">CFOL_v3_29074</name>
</gene>
<organism evidence="2 3">
    <name type="scientific">Cephalotus follicularis</name>
    <name type="common">Albany pitcher plant</name>
    <dbReference type="NCBI Taxonomy" id="3775"/>
    <lineage>
        <taxon>Eukaryota</taxon>
        <taxon>Viridiplantae</taxon>
        <taxon>Streptophyta</taxon>
        <taxon>Embryophyta</taxon>
        <taxon>Tracheophyta</taxon>
        <taxon>Spermatophyta</taxon>
        <taxon>Magnoliopsida</taxon>
        <taxon>eudicotyledons</taxon>
        <taxon>Gunneridae</taxon>
        <taxon>Pentapetalae</taxon>
        <taxon>rosids</taxon>
        <taxon>fabids</taxon>
        <taxon>Oxalidales</taxon>
        <taxon>Cephalotaceae</taxon>
        <taxon>Cephalotus</taxon>
    </lineage>
</organism>